<evidence type="ECO:0000259" key="2">
    <source>
        <dbReference type="Pfam" id="PF00386"/>
    </source>
</evidence>
<dbReference type="Pfam" id="PF00386">
    <property type="entry name" value="C1q"/>
    <property type="match status" value="1"/>
</dbReference>
<evidence type="ECO:0000313" key="3">
    <source>
        <dbReference type="EMBL" id="CAL1532596.1"/>
    </source>
</evidence>
<accession>A0AAV2HF43</accession>
<protein>
    <recommendedName>
        <fullName evidence="2">C1q domain-containing protein</fullName>
    </recommendedName>
</protein>
<comment type="caution">
    <text evidence="3">The sequence shown here is derived from an EMBL/GenBank/DDBJ whole genome shotgun (WGS) entry which is preliminary data.</text>
</comment>
<dbReference type="SUPFAM" id="SSF49842">
    <property type="entry name" value="TNF-like"/>
    <property type="match status" value="1"/>
</dbReference>
<keyword evidence="1" id="KW-0175">Coiled coil</keyword>
<dbReference type="InterPro" id="IPR008983">
    <property type="entry name" value="Tumour_necrosis_fac-like_dom"/>
</dbReference>
<dbReference type="Proteomes" id="UP001497497">
    <property type="component" value="Unassembled WGS sequence"/>
</dbReference>
<name>A0AAV2HF43_LYMST</name>
<proteinExistence type="predicted"/>
<feature type="coiled-coil region" evidence="1">
    <location>
        <begin position="137"/>
        <end position="224"/>
    </location>
</feature>
<reference evidence="3 4" key="1">
    <citation type="submission" date="2024-04" db="EMBL/GenBank/DDBJ databases">
        <authorList>
            <consortium name="Genoscope - CEA"/>
            <person name="William W."/>
        </authorList>
    </citation>
    <scope>NUCLEOTIDE SEQUENCE [LARGE SCALE GENOMIC DNA]</scope>
</reference>
<evidence type="ECO:0000313" key="4">
    <source>
        <dbReference type="Proteomes" id="UP001497497"/>
    </source>
</evidence>
<dbReference type="EMBL" id="CAXITT010000119">
    <property type="protein sequence ID" value="CAL1532596.1"/>
    <property type="molecule type" value="Genomic_DNA"/>
</dbReference>
<gene>
    <name evidence="3" type="ORF">GSLYS_00006614001</name>
</gene>
<organism evidence="3 4">
    <name type="scientific">Lymnaea stagnalis</name>
    <name type="common">Great pond snail</name>
    <name type="synonym">Helix stagnalis</name>
    <dbReference type="NCBI Taxonomy" id="6523"/>
    <lineage>
        <taxon>Eukaryota</taxon>
        <taxon>Metazoa</taxon>
        <taxon>Spiralia</taxon>
        <taxon>Lophotrochozoa</taxon>
        <taxon>Mollusca</taxon>
        <taxon>Gastropoda</taxon>
        <taxon>Heterobranchia</taxon>
        <taxon>Euthyneura</taxon>
        <taxon>Panpulmonata</taxon>
        <taxon>Hygrophila</taxon>
        <taxon>Lymnaeoidea</taxon>
        <taxon>Lymnaeidae</taxon>
        <taxon>Lymnaea</taxon>
    </lineage>
</organism>
<feature type="domain" description="C1q" evidence="2">
    <location>
        <begin position="268"/>
        <end position="391"/>
    </location>
</feature>
<dbReference type="Gene3D" id="2.60.120.40">
    <property type="match status" value="1"/>
</dbReference>
<sequence length="392" mass="43897">MAQQSQTNMTRRYGKILNQQIEILKEEGIHLKDTIDAYIHEMQIQIQTYLDGTVGQNLGFEGLLISIQEAVVFVVSHSDSFSDKCSGEGGNPPLSAACASMTSSSMRQLQCTISDEKVEDKMDQKQTESNDDIKNKLQDLTDQFNRIGVSLKNLEENVNNCQARQDELEKKMKSSKDNIILQIVPLRGSLNDVVTSLVDLAQKVKNTEQEHQNISNKLEAFKCSINLESSKSKQDFEDLEKSVESQIQMMSKKVTQIEAKCGQSTVGFCASQNFKLSDPIVYNVVNISDIHSNYGDHFNSATAKFRVPINGFYMISITTKGGDIGSYEVFCNHNIKPELFGEYKLQKRISVCDNQTVTTCYDLSIGDVLSFSLKANVKEASFKVSFSCFLIK</sequence>
<dbReference type="AlphaFoldDB" id="A0AAV2HF43"/>
<keyword evidence="4" id="KW-1185">Reference proteome</keyword>
<dbReference type="InterPro" id="IPR001073">
    <property type="entry name" value="C1q_dom"/>
</dbReference>
<evidence type="ECO:0000256" key="1">
    <source>
        <dbReference type="SAM" id="Coils"/>
    </source>
</evidence>